<keyword evidence="3" id="KW-1185">Reference proteome</keyword>
<name>A0A0E0QYP2_ORYRU</name>
<protein>
    <submittedName>
        <fullName evidence="2">Uncharacterized protein</fullName>
    </submittedName>
</protein>
<accession>A0A0E0QYP2</accession>
<dbReference type="Gramene" id="ORUFI10G09280.1">
    <property type="protein sequence ID" value="ORUFI10G09280.1"/>
    <property type="gene ID" value="ORUFI10G09280"/>
</dbReference>
<feature type="compositionally biased region" description="Low complexity" evidence="1">
    <location>
        <begin position="10"/>
        <end position="37"/>
    </location>
</feature>
<proteinExistence type="predicted"/>
<feature type="region of interest" description="Disordered" evidence="1">
    <location>
        <begin position="126"/>
        <end position="149"/>
    </location>
</feature>
<organism evidence="2 3">
    <name type="scientific">Oryza rufipogon</name>
    <name type="common">Brownbeard rice</name>
    <name type="synonym">Asian wild rice</name>
    <dbReference type="NCBI Taxonomy" id="4529"/>
    <lineage>
        <taxon>Eukaryota</taxon>
        <taxon>Viridiplantae</taxon>
        <taxon>Streptophyta</taxon>
        <taxon>Embryophyta</taxon>
        <taxon>Tracheophyta</taxon>
        <taxon>Spermatophyta</taxon>
        <taxon>Magnoliopsida</taxon>
        <taxon>Liliopsida</taxon>
        <taxon>Poales</taxon>
        <taxon>Poaceae</taxon>
        <taxon>BOP clade</taxon>
        <taxon>Oryzoideae</taxon>
        <taxon>Oryzeae</taxon>
        <taxon>Oryzinae</taxon>
        <taxon>Oryza</taxon>
    </lineage>
</organism>
<reference evidence="3" key="1">
    <citation type="submission" date="2013-06" db="EMBL/GenBank/DDBJ databases">
        <authorList>
            <person name="Zhao Q."/>
        </authorList>
    </citation>
    <scope>NUCLEOTIDE SEQUENCE</scope>
    <source>
        <strain evidence="3">cv. W1943</strain>
    </source>
</reference>
<dbReference type="Proteomes" id="UP000008022">
    <property type="component" value="Unassembled WGS sequence"/>
</dbReference>
<reference evidence="2" key="2">
    <citation type="submission" date="2015-06" db="UniProtKB">
        <authorList>
            <consortium name="EnsemblPlants"/>
        </authorList>
    </citation>
    <scope>IDENTIFICATION</scope>
</reference>
<feature type="region of interest" description="Disordered" evidence="1">
    <location>
        <begin position="1"/>
        <end position="50"/>
    </location>
</feature>
<dbReference type="HOGENOM" id="CLU_1752701_0_0_1"/>
<dbReference type="EnsemblPlants" id="ORUFI10G09280.1">
    <property type="protein sequence ID" value="ORUFI10G09280.1"/>
    <property type="gene ID" value="ORUFI10G09280"/>
</dbReference>
<feature type="region of interest" description="Disordered" evidence="1">
    <location>
        <begin position="65"/>
        <end position="100"/>
    </location>
</feature>
<evidence type="ECO:0000313" key="3">
    <source>
        <dbReference type="Proteomes" id="UP000008022"/>
    </source>
</evidence>
<evidence type="ECO:0000313" key="2">
    <source>
        <dbReference type="EnsemblPlants" id="ORUFI10G09280.1"/>
    </source>
</evidence>
<dbReference type="AlphaFoldDB" id="A0A0E0QYP2"/>
<sequence>MQGGGRQRRLPGAAAAPPLTCSARSPGGSPRRGQRGSPVREQPLACGGLSSSAARPRWLLGVSGRAAGMPPRWPGEVRQPDNGGTGEWRRSGAAAPPAARWQCKGSWRRWVVFLVAGSTHQRGKLRLSKQCHPVPGSPSAKTGEVAGGW</sequence>
<evidence type="ECO:0000256" key="1">
    <source>
        <dbReference type="SAM" id="MobiDB-lite"/>
    </source>
</evidence>